<accession>A0A8H5NWJ8</accession>
<keyword evidence="3" id="KW-1185">Reference proteome</keyword>
<comment type="caution">
    <text evidence="2">The sequence shown here is derived from an EMBL/GenBank/DDBJ whole genome shotgun (WGS) entry which is preliminary data.</text>
</comment>
<name>A0A8H5NWJ8_9HYPO</name>
<evidence type="ECO:0000313" key="2">
    <source>
        <dbReference type="EMBL" id="KAF5578335.1"/>
    </source>
</evidence>
<gene>
    <name evidence="2" type="ORF">FPCIR_11585</name>
</gene>
<dbReference type="OrthoDB" id="10506863at2759"/>
<evidence type="ECO:0000313" key="3">
    <source>
        <dbReference type="Proteomes" id="UP000546213"/>
    </source>
</evidence>
<feature type="compositionally biased region" description="Polar residues" evidence="1">
    <location>
        <begin position="129"/>
        <end position="162"/>
    </location>
</feature>
<dbReference type="Proteomes" id="UP000546213">
    <property type="component" value="Unassembled WGS sequence"/>
</dbReference>
<evidence type="ECO:0000256" key="1">
    <source>
        <dbReference type="SAM" id="MobiDB-lite"/>
    </source>
</evidence>
<sequence length="178" mass="19661">MTAPSMKVEIASHFNGNTPLLMVILKYNISLRATPHEADNLDDRSELQRPGWRRSGWSFVPQKTPREVTLDPQGQDAGKDGQSFYEVLQGHLDLILGETVSVHMCPTDQRRKLNKFGPGTIISAPFLTMPSSRKGSEQVTSKAGQLQAQHSCGKQHVENSQSPEDDPNPKATKTRSPS</sequence>
<organism evidence="2 3">
    <name type="scientific">Fusarium pseudocircinatum</name>
    <dbReference type="NCBI Taxonomy" id="56676"/>
    <lineage>
        <taxon>Eukaryota</taxon>
        <taxon>Fungi</taxon>
        <taxon>Dikarya</taxon>
        <taxon>Ascomycota</taxon>
        <taxon>Pezizomycotina</taxon>
        <taxon>Sordariomycetes</taxon>
        <taxon>Hypocreomycetidae</taxon>
        <taxon>Hypocreales</taxon>
        <taxon>Nectriaceae</taxon>
        <taxon>Fusarium</taxon>
        <taxon>Fusarium fujikuroi species complex</taxon>
    </lineage>
</organism>
<dbReference type="EMBL" id="JAAOAS010000360">
    <property type="protein sequence ID" value="KAF5578335.1"/>
    <property type="molecule type" value="Genomic_DNA"/>
</dbReference>
<dbReference type="AlphaFoldDB" id="A0A8H5NWJ8"/>
<feature type="region of interest" description="Disordered" evidence="1">
    <location>
        <begin position="125"/>
        <end position="178"/>
    </location>
</feature>
<reference evidence="2 3" key="1">
    <citation type="submission" date="2020-05" db="EMBL/GenBank/DDBJ databases">
        <title>Identification and distribution of gene clusters putatively required for synthesis of sphingolipid metabolism inhibitors in phylogenetically diverse species of the filamentous fungus Fusarium.</title>
        <authorList>
            <person name="Kim H.-S."/>
            <person name="Busman M."/>
            <person name="Brown D.W."/>
            <person name="Divon H."/>
            <person name="Uhlig S."/>
            <person name="Proctor R.H."/>
        </authorList>
    </citation>
    <scope>NUCLEOTIDE SEQUENCE [LARGE SCALE GENOMIC DNA]</scope>
    <source>
        <strain evidence="2 3">NRRL 36939</strain>
    </source>
</reference>
<protein>
    <submittedName>
        <fullName evidence="2">Uncharacterized protein</fullName>
    </submittedName>
</protein>
<proteinExistence type="predicted"/>